<dbReference type="EMBL" id="CAMXCT030006002">
    <property type="protein sequence ID" value="CAL4801077.1"/>
    <property type="molecule type" value="Genomic_DNA"/>
</dbReference>
<dbReference type="GO" id="GO:0003723">
    <property type="term" value="F:RNA binding"/>
    <property type="evidence" value="ECO:0007669"/>
    <property type="project" value="InterPro"/>
</dbReference>
<name>A0A9P1GHE6_9DINO</name>
<evidence type="ECO:0000313" key="4">
    <source>
        <dbReference type="EMBL" id="CAL1167140.1"/>
    </source>
</evidence>
<dbReference type="GO" id="GO:0001522">
    <property type="term" value="P:pseudouridine synthesis"/>
    <property type="evidence" value="ECO:0007669"/>
    <property type="project" value="InterPro"/>
</dbReference>
<dbReference type="InterPro" id="IPR011333">
    <property type="entry name" value="SKP1/BTB/POZ_sf"/>
</dbReference>
<dbReference type="GO" id="GO:0009982">
    <property type="term" value="F:pseudouridine synthase activity"/>
    <property type="evidence" value="ECO:0007669"/>
    <property type="project" value="InterPro"/>
</dbReference>
<evidence type="ECO:0000313" key="6">
    <source>
        <dbReference type="Proteomes" id="UP001152797"/>
    </source>
</evidence>
<evidence type="ECO:0000256" key="1">
    <source>
        <dbReference type="SAM" id="MobiDB-lite"/>
    </source>
</evidence>
<dbReference type="Gene3D" id="3.30.710.10">
    <property type="entry name" value="Potassium Channel Kv1.1, Chain A"/>
    <property type="match status" value="1"/>
</dbReference>
<reference evidence="4" key="2">
    <citation type="submission" date="2024-04" db="EMBL/GenBank/DDBJ databases">
        <authorList>
            <person name="Chen Y."/>
            <person name="Shah S."/>
            <person name="Dougan E. K."/>
            <person name="Thang M."/>
            <person name="Chan C."/>
        </authorList>
    </citation>
    <scope>NUCLEOTIDE SEQUENCE [LARGE SCALE GENOMIC DNA]</scope>
</reference>
<dbReference type="OrthoDB" id="424194at2759"/>
<dbReference type="Pfam" id="PF00849">
    <property type="entry name" value="PseudoU_synth_2"/>
    <property type="match status" value="1"/>
</dbReference>
<evidence type="ECO:0000259" key="2">
    <source>
        <dbReference type="PROSITE" id="PS50097"/>
    </source>
</evidence>
<dbReference type="PROSITE" id="PS50097">
    <property type="entry name" value="BTB"/>
    <property type="match status" value="1"/>
</dbReference>
<dbReference type="InterPro" id="IPR000210">
    <property type="entry name" value="BTB/POZ_dom"/>
</dbReference>
<proteinExistence type="predicted"/>
<dbReference type="SUPFAM" id="SSF55120">
    <property type="entry name" value="Pseudouridine synthase"/>
    <property type="match status" value="1"/>
</dbReference>
<organism evidence="3">
    <name type="scientific">Cladocopium goreaui</name>
    <dbReference type="NCBI Taxonomy" id="2562237"/>
    <lineage>
        <taxon>Eukaryota</taxon>
        <taxon>Sar</taxon>
        <taxon>Alveolata</taxon>
        <taxon>Dinophyceae</taxon>
        <taxon>Suessiales</taxon>
        <taxon>Symbiodiniaceae</taxon>
        <taxon>Cladocopium</taxon>
    </lineage>
</organism>
<keyword evidence="5" id="KW-0413">Isomerase</keyword>
<dbReference type="Gene3D" id="3.30.2350.10">
    <property type="entry name" value="Pseudouridine synthase"/>
    <property type="match status" value="1"/>
</dbReference>
<dbReference type="AlphaFoldDB" id="A0A9P1GHE6"/>
<dbReference type="PANTHER" id="PTHR45774:SF3">
    <property type="entry name" value="BTB (POZ) DOMAIN-CONTAINING 2B-RELATED"/>
    <property type="match status" value="1"/>
</dbReference>
<sequence length="1280" mass="144485">MRPRGNMGRFVEAIMGGMQRVKRMAPILQDTNSKLGFLHRLDVPSSGLILVSTTYRSYYDLRWQLATDDLTRDYLVLLHSLCPSRSVRCPVTWPLASLRRNARTRVLPGSPRGWPARTELVPESVAQRAGDVFSLCAVRIGSGRRHQIRCHLAHIGAASVADGRYSSMATLQRDLTWCPRNFLHRCRLSWLSRRNRRVEVLDPLPSDLRQALQALHDLGAGAPFQTACFTPHGCPRYDAQLIRLKDCRDLRELNQWRDSSGGFPCQSQLDTDDLDDEERKALAEVSKKLGGDKTLALVAKGYYHTRPKTQEAPSPPRISPEEAQAQDKFDRDEAALPGLAPQALDPIPTQWLALAAVVLQAARLMSATPQTTWRDGREKVDKSSGDYLKRGVTRMTHHQSSDVTLRSEREELVELITTAGNGSLMRGWRTTLDTEGELQGAHGATDVLLWDDVKDLDHLQLSEIAPKEGPAAQKQKWIKEEFGSPAGFFSALDANKKGKVARHSFVSFCVNRSFKASESDINRVFDCIDTGDIGFILKEDCIFLEVDPAIRYEERQRGGVVKEWKDQAALEFLQNAKTGIRGLPGDCSIALPDRHRLAPRPWQAGAFEQIPMVVCQRRQEREREARYKQKFARATFLRQLRTAYGNEVRGLRRDVNPDGVALGGPVDTSDRNFRERHPAPLGPQSLAQEFWPLDDLASRGRMASKCNKIREASEAFKHAQERRCEGWLTDKNLCDAVAVVGPEGYRVPFLRAPLASLSMPLKAALYGEFQEGQTHELTLKDVAVDAFDVMIRTAYNLEPKLTPVRALRAFVAAKLYIIDDLEAYCLHYLESSEDVDGPAALQILNESLQLSMDLPENIQCKCWSTVLTESLKIVQSPFFLETHGSIIAILIKLDEFYVCEETLWERLVEWSAAAVQKPDLLGPFDTTPPEDGVDRKVAILRLISPHIRFTQMSKDFFVDRVRKYLNREESDAITDYFLLGRQADGLLINQRVGLDPKIEPMTWNWHEIPIPWGGDLPENPRKVTFEKAAWVTKVELIFGSWDDVDEPPTWYVSAAGHTFQERTCELENDKIKSVIDISLQDPCDELIIELSGMVGNDPPETVRIHDYDFIEVRRAQLEMATELAKRLSTDFCLTPSSATVDLPVHISDLWSSLDTDGDGRVRMEELCSRRAESLAKFKAWTLRRFGRAVGLWDSQEALRARARRRAQGSWVSESKMLATSFGEALKELGWPGAYDPEERLYVFTSLDSMGCNLITIQDLEWLDRCGTGVTVQGCEAWSWV</sequence>
<dbReference type="SUPFAM" id="SSF47473">
    <property type="entry name" value="EF-hand"/>
    <property type="match status" value="1"/>
</dbReference>
<dbReference type="InterPro" id="IPR006145">
    <property type="entry name" value="PsdUridine_synth_RsuA/RluA"/>
</dbReference>
<evidence type="ECO:0000313" key="3">
    <source>
        <dbReference type="EMBL" id="CAI4013765.1"/>
    </source>
</evidence>
<dbReference type="InterPro" id="IPR020103">
    <property type="entry name" value="PsdUridine_synth_cat_dom_sf"/>
</dbReference>
<dbReference type="PANTHER" id="PTHR45774">
    <property type="entry name" value="BTB/POZ DOMAIN-CONTAINING"/>
    <property type="match status" value="1"/>
</dbReference>
<keyword evidence="6" id="KW-1185">Reference proteome</keyword>
<dbReference type="SMART" id="SM00225">
    <property type="entry name" value="BTB"/>
    <property type="match status" value="1"/>
</dbReference>
<evidence type="ECO:0000313" key="5">
    <source>
        <dbReference type="EMBL" id="CAL4801077.1"/>
    </source>
</evidence>
<comment type="caution">
    <text evidence="3">The sequence shown here is derived from an EMBL/GenBank/DDBJ whole genome shotgun (WGS) entry which is preliminary data.</text>
</comment>
<dbReference type="InterPro" id="IPR011992">
    <property type="entry name" value="EF-hand-dom_pair"/>
</dbReference>
<dbReference type="Pfam" id="PF00651">
    <property type="entry name" value="BTB"/>
    <property type="match status" value="1"/>
</dbReference>
<reference evidence="3" key="1">
    <citation type="submission" date="2022-10" db="EMBL/GenBank/DDBJ databases">
        <authorList>
            <person name="Chen Y."/>
            <person name="Dougan E. K."/>
            <person name="Chan C."/>
            <person name="Rhodes N."/>
            <person name="Thang M."/>
        </authorList>
    </citation>
    <scope>NUCLEOTIDE SEQUENCE</scope>
</reference>
<dbReference type="EMBL" id="CAMXCT010006002">
    <property type="protein sequence ID" value="CAI4013765.1"/>
    <property type="molecule type" value="Genomic_DNA"/>
</dbReference>
<protein>
    <submittedName>
        <fullName evidence="5">Uncharacterized RNA pseudouridine synthase Caur_0901 (RNA pseudouridylate synthase) (RNA-uridin e isomerase)</fullName>
    </submittedName>
</protein>
<dbReference type="CDD" id="cd02869">
    <property type="entry name" value="PseudoU_synth_RluA_like"/>
    <property type="match status" value="1"/>
</dbReference>
<feature type="region of interest" description="Disordered" evidence="1">
    <location>
        <begin position="304"/>
        <end position="328"/>
    </location>
</feature>
<feature type="domain" description="BTB" evidence="2">
    <location>
        <begin position="734"/>
        <end position="803"/>
    </location>
</feature>
<dbReference type="EMBL" id="CAMXCT020006002">
    <property type="protein sequence ID" value="CAL1167140.1"/>
    <property type="molecule type" value="Genomic_DNA"/>
</dbReference>
<accession>A0A9P1GHE6</accession>
<gene>
    <name evidence="3" type="ORF">C1SCF055_LOCUS38711</name>
</gene>
<dbReference type="Proteomes" id="UP001152797">
    <property type="component" value="Unassembled WGS sequence"/>
</dbReference>
<dbReference type="SUPFAM" id="SSF54695">
    <property type="entry name" value="POZ domain"/>
    <property type="match status" value="1"/>
</dbReference>